<reference evidence="2 3" key="1">
    <citation type="submission" date="2019-03" db="EMBL/GenBank/DDBJ databases">
        <title>Genomic Encyclopedia of Archaeal and Bacterial Type Strains, Phase II (KMG-II): from individual species to whole genera.</title>
        <authorList>
            <person name="Goeker M."/>
        </authorList>
    </citation>
    <scope>NUCLEOTIDE SEQUENCE [LARGE SCALE GENOMIC DNA]</scope>
    <source>
        <strain evidence="2 3">DSM 25233</strain>
    </source>
</reference>
<dbReference type="InterPro" id="IPR036568">
    <property type="entry name" value="GGCT-like_sf"/>
</dbReference>
<name>A0A4V3ERJ5_9FLAO</name>
<keyword evidence="2" id="KW-0808">Transferase</keyword>
<dbReference type="GO" id="GO:0016740">
    <property type="term" value="F:transferase activity"/>
    <property type="evidence" value="ECO:0007669"/>
    <property type="project" value="UniProtKB-KW"/>
</dbReference>
<dbReference type="InterPro" id="IPR009288">
    <property type="entry name" value="AIG2-like_dom"/>
</dbReference>
<sequence>MQKLFVYGTLGPEKPNEHILKKIGGNWKKGYVLGELFKEGWGSEMGFPGIRLENKIEKIKGYIFYSDNLDQHWKELDDFEGIAYQRIKTEITLEKGGNKEEAFIYALI</sequence>
<evidence type="ECO:0000313" key="2">
    <source>
        <dbReference type="EMBL" id="TDT45028.1"/>
    </source>
</evidence>
<dbReference type="CDD" id="cd06661">
    <property type="entry name" value="GGCT_like"/>
    <property type="match status" value="1"/>
</dbReference>
<protein>
    <submittedName>
        <fullName evidence="2">Gamma-glutamylcyclotransferase (GGCT)/AIG2-like uncharacterized protein YtfP</fullName>
    </submittedName>
</protein>
<dbReference type="RefSeq" id="WP_133687399.1">
    <property type="nucleotide sequence ID" value="NZ_SOAY01000011.1"/>
</dbReference>
<evidence type="ECO:0000313" key="3">
    <source>
        <dbReference type="Proteomes" id="UP000294749"/>
    </source>
</evidence>
<dbReference type="Proteomes" id="UP000294749">
    <property type="component" value="Unassembled WGS sequence"/>
</dbReference>
<evidence type="ECO:0000259" key="1">
    <source>
        <dbReference type="Pfam" id="PF06094"/>
    </source>
</evidence>
<proteinExistence type="predicted"/>
<accession>A0A4V3ERJ5</accession>
<keyword evidence="3" id="KW-1185">Reference proteome</keyword>
<comment type="caution">
    <text evidence="2">The sequence shown here is derived from an EMBL/GenBank/DDBJ whole genome shotgun (WGS) entry which is preliminary data.</text>
</comment>
<feature type="domain" description="Gamma-glutamylcyclotransferase AIG2-like" evidence="1">
    <location>
        <begin position="4"/>
        <end position="106"/>
    </location>
</feature>
<dbReference type="InterPro" id="IPR013024">
    <property type="entry name" value="GGCT-like"/>
</dbReference>
<dbReference type="OrthoDB" id="5070127at2"/>
<dbReference type="Gene3D" id="3.10.490.10">
    <property type="entry name" value="Gamma-glutamyl cyclotransferase-like"/>
    <property type="match status" value="1"/>
</dbReference>
<dbReference type="EMBL" id="SOAY01000011">
    <property type="protein sequence ID" value="TDT45028.1"/>
    <property type="molecule type" value="Genomic_DNA"/>
</dbReference>
<dbReference type="Pfam" id="PF06094">
    <property type="entry name" value="GGACT"/>
    <property type="match status" value="1"/>
</dbReference>
<organism evidence="2 3">
    <name type="scientific">Maribacter spongiicola</name>
    <dbReference type="NCBI Taxonomy" id="1206753"/>
    <lineage>
        <taxon>Bacteria</taxon>
        <taxon>Pseudomonadati</taxon>
        <taxon>Bacteroidota</taxon>
        <taxon>Flavobacteriia</taxon>
        <taxon>Flavobacteriales</taxon>
        <taxon>Flavobacteriaceae</taxon>
        <taxon>Maribacter</taxon>
    </lineage>
</organism>
<dbReference type="AlphaFoldDB" id="A0A4V3ERJ5"/>
<gene>
    <name evidence="2" type="ORF">CLV90_2109</name>
</gene>
<dbReference type="SUPFAM" id="SSF110857">
    <property type="entry name" value="Gamma-glutamyl cyclotransferase-like"/>
    <property type="match status" value="1"/>
</dbReference>